<organism evidence="1 2">
    <name type="scientific">Methylotuvimicrobium alcaliphilum (strain DSM 19304 / NCIMB 14124 / VKM B-2133 / 20Z)</name>
    <name type="common">Methylomicrobium alcaliphilum</name>
    <dbReference type="NCBI Taxonomy" id="1091494"/>
    <lineage>
        <taxon>Bacteria</taxon>
        <taxon>Pseudomonadati</taxon>
        <taxon>Pseudomonadota</taxon>
        <taxon>Gammaproteobacteria</taxon>
        <taxon>Methylococcales</taxon>
        <taxon>Methylococcaceae</taxon>
        <taxon>Methylotuvimicrobium</taxon>
    </lineage>
</organism>
<dbReference type="PATRIC" id="fig|271065.3.peg.1092"/>
<keyword evidence="2" id="KW-1185">Reference proteome</keyword>
<evidence type="ECO:0000313" key="1">
    <source>
        <dbReference type="EMBL" id="CCE22758.1"/>
    </source>
</evidence>
<name>G4ST48_META2</name>
<protein>
    <submittedName>
        <fullName evidence="1">Uncharacterized protein</fullName>
    </submittedName>
</protein>
<dbReference type="RefSeq" id="WP_014147557.1">
    <property type="nucleotide sequence ID" value="NC_016112.1"/>
</dbReference>
<accession>G4ST48</accession>
<evidence type="ECO:0000313" key="2">
    <source>
        <dbReference type="Proteomes" id="UP000008315"/>
    </source>
</evidence>
<dbReference type="Proteomes" id="UP000008315">
    <property type="component" value="Chromosome"/>
</dbReference>
<dbReference type="KEGG" id="mah:MEALZ_1064"/>
<dbReference type="EMBL" id="FO082060">
    <property type="protein sequence ID" value="CCE22758.1"/>
    <property type="molecule type" value="Genomic_DNA"/>
</dbReference>
<reference evidence="2" key="1">
    <citation type="journal article" date="2012" name="J. Bacteriol.">
        <title>Genome sequence of the haloalkaliphilic methanotrophic bacterium Methylomicrobium alcaliphilum 20Z.</title>
        <authorList>
            <person name="Vuilleumier S."/>
            <person name="Khmelenina V.N."/>
            <person name="Bringel F."/>
            <person name="Reshetnikov A.S."/>
            <person name="Lajus A."/>
            <person name="Mangenot S."/>
            <person name="Rouy Z."/>
            <person name="Op den Camp H.J."/>
            <person name="Jetten M.S."/>
            <person name="Dispirito A.A."/>
            <person name="Dunfield P."/>
            <person name="Klotz M.G."/>
            <person name="Semrau J.D."/>
            <person name="Stein L.Y."/>
            <person name="Barbe V."/>
            <person name="Medigue C."/>
            <person name="Trotsenko Y.A."/>
            <person name="Kalyuzhnaya M.G."/>
        </authorList>
    </citation>
    <scope>NUCLEOTIDE SEQUENCE [LARGE SCALE GENOMIC DNA]</scope>
    <source>
        <strain evidence="2">DSM 19304 / NCIMB 14124 / VKM B-2133 / 20Z</strain>
    </source>
</reference>
<proteinExistence type="predicted"/>
<dbReference type="AlphaFoldDB" id="G4ST48"/>
<dbReference type="HOGENOM" id="CLU_2206909_0_0_6"/>
<gene>
    <name evidence="1" type="ordered locus">MEALZ_1064</name>
</gene>
<sequence length="107" mass="12357">MSAITQRDQAISLLNENLRQLIKLYKECYLSRGRGALLVYARNIISKGLPSQDDYRTEEEILEVFTSPDSYAQLKEMITHYDQKNEGILALITDFANATYFITVKFK</sequence>